<sequence>PNNSNSPVLALRHQLSSSGNNSSNELRRNSLTRLDIKRKSSRRTLASSTQHIPFLYGLKNCGNTW</sequence>
<feature type="compositionally biased region" description="Low complexity" evidence="1">
    <location>
        <begin position="15"/>
        <end position="33"/>
    </location>
</feature>
<feature type="non-terminal residue" evidence="2">
    <location>
        <position position="1"/>
    </location>
</feature>
<evidence type="ECO:0000313" key="2">
    <source>
        <dbReference type="EMBL" id="CAF4349649.1"/>
    </source>
</evidence>
<organism evidence="2 3">
    <name type="scientific">Adineta steineri</name>
    <dbReference type="NCBI Taxonomy" id="433720"/>
    <lineage>
        <taxon>Eukaryota</taxon>
        <taxon>Metazoa</taxon>
        <taxon>Spiralia</taxon>
        <taxon>Gnathifera</taxon>
        <taxon>Rotifera</taxon>
        <taxon>Eurotatoria</taxon>
        <taxon>Bdelloidea</taxon>
        <taxon>Adinetida</taxon>
        <taxon>Adinetidae</taxon>
        <taxon>Adineta</taxon>
    </lineage>
</organism>
<proteinExistence type="predicted"/>
<protein>
    <submittedName>
        <fullName evidence="2">Uncharacterized protein</fullName>
    </submittedName>
</protein>
<dbReference type="AlphaFoldDB" id="A0A820KZJ6"/>
<dbReference type="Proteomes" id="UP000663844">
    <property type="component" value="Unassembled WGS sequence"/>
</dbReference>
<dbReference type="EMBL" id="CAJOAZ010020779">
    <property type="protein sequence ID" value="CAF4349649.1"/>
    <property type="molecule type" value="Genomic_DNA"/>
</dbReference>
<evidence type="ECO:0000313" key="3">
    <source>
        <dbReference type="Proteomes" id="UP000663844"/>
    </source>
</evidence>
<evidence type="ECO:0000256" key="1">
    <source>
        <dbReference type="SAM" id="MobiDB-lite"/>
    </source>
</evidence>
<accession>A0A820KZJ6</accession>
<name>A0A820KZJ6_9BILA</name>
<reference evidence="2" key="1">
    <citation type="submission" date="2021-02" db="EMBL/GenBank/DDBJ databases">
        <authorList>
            <person name="Nowell W R."/>
        </authorList>
    </citation>
    <scope>NUCLEOTIDE SEQUENCE</scope>
</reference>
<feature type="region of interest" description="Disordered" evidence="1">
    <location>
        <begin position="15"/>
        <end position="43"/>
    </location>
</feature>
<comment type="caution">
    <text evidence="2">The sequence shown here is derived from an EMBL/GenBank/DDBJ whole genome shotgun (WGS) entry which is preliminary data.</text>
</comment>
<gene>
    <name evidence="2" type="ORF">OXD698_LOCUS48699</name>
</gene>